<dbReference type="InterPro" id="IPR029035">
    <property type="entry name" value="DHS-like_NAD/FAD-binding_dom"/>
</dbReference>
<proteinExistence type="inferred from homology"/>
<dbReference type="Pfam" id="PF00205">
    <property type="entry name" value="TPP_enzyme_M"/>
    <property type="match status" value="1"/>
</dbReference>
<reference evidence="13 14" key="1">
    <citation type="submission" date="2019-08" db="EMBL/GenBank/DDBJ databases">
        <title>In-depth cultivation of the pig gut microbiome towards novel bacterial diversity and tailored functional studies.</title>
        <authorList>
            <person name="Wylensek D."/>
            <person name="Hitch T.C.A."/>
            <person name="Clavel T."/>
        </authorList>
    </citation>
    <scope>NUCLEOTIDE SEQUENCE [LARGE SCALE GENOMIC DNA]</scope>
    <source>
        <strain evidence="13 14">RF-744-FAT-4</strain>
    </source>
</reference>
<dbReference type="EC" id="2.2.1.6" evidence="4 9"/>
<comment type="similarity">
    <text evidence="3 9">Belongs to the TPP enzyme family.</text>
</comment>
<feature type="domain" description="Thiamine pyrophosphate enzyme central" evidence="10">
    <location>
        <begin position="192"/>
        <end position="325"/>
    </location>
</feature>
<dbReference type="InterPro" id="IPR045229">
    <property type="entry name" value="TPP_enz"/>
</dbReference>
<dbReference type="GO" id="GO:0009099">
    <property type="term" value="P:L-valine biosynthetic process"/>
    <property type="evidence" value="ECO:0007669"/>
    <property type="project" value="UniProtKB-UniPathway"/>
</dbReference>
<evidence type="ECO:0000313" key="14">
    <source>
        <dbReference type="Proteomes" id="UP000461754"/>
    </source>
</evidence>
<dbReference type="PANTHER" id="PTHR18968">
    <property type="entry name" value="THIAMINE PYROPHOSPHATE ENZYMES"/>
    <property type="match status" value="1"/>
</dbReference>
<evidence type="ECO:0000256" key="8">
    <source>
        <dbReference type="ARBA" id="ARBA00048670"/>
    </source>
</evidence>
<accession>A0A7X2NGE4</accession>
<evidence type="ECO:0000259" key="10">
    <source>
        <dbReference type="Pfam" id="PF00205"/>
    </source>
</evidence>
<evidence type="ECO:0000256" key="1">
    <source>
        <dbReference type="ARBA" id="ARBA00004974"/>
    </source>
</evidence>
<comment type="cofactor">
    <cofactor evidence="9">
        <name>thiamine diphosphate</name>
        <dbReference type="ChEBI" id="CHEBI:58937"/>
    </cofactor>
    <text evidence="9">Binds 1 thiamine pyrophosphate per subunit.</text>
</comment>
<dbReference type="FunFam" id="3.40.50.970:FF:000007">
    <property type="entry name" value="Acetolactate synthase"/>
    <property type="match status" value="1"/>
</dbReference>
<keyword evidence="5 9" id="KW-0028">Amino-acid biosynthesis</keyword>
<evidence type="ECO:0000256" key="3">
    <source>
        <dbReference type="ARBA" id="ARBA00007812"/>
    </source>
</evidence>
<dbReference type="InterPro" id="IPR011766">
    <property type="entry name" value="TPP_enzyme_TPP-bd"/>
</dbReference>
<keyword evidence="9" id="KW-0479">Metal-binding</keyword>
<dbReference type="InterPro" id="IPR012846">
    <property type="entry name" value="Acetolactate_synth_lsu"/>
</dbReference>
<dbReference type="GO" id="GO:0003984">
    <property type="term" value="F:acetolactate synthase activity"/>
    <property type="evidence" value="ECO:0007669"/>
    <property type="project" value="UniProtKB-EC"/>
</dbReference>
<dbReference type="UniPathway" id="UPA00049">
    <property type="reaction ID" value="UER00059"/>
</dbReference>
<dbReference type="AlphaFoldDB" id="A0A7X2NGE4"/>
<dbReference type="SUPFAM" id="SSF52518">
    <property type="entry name" value="Thiamin diphosphate-binding fold (THDP-binding)"/>
    <property type="match status" value="2"/>
</dbReference>
<dbReference type="Gene3D" id="3.40.50.970">
    <property type="match status" value="2"/>
</dbReference>
<dbReference type="GO" id="GO:0030976">
    <property type="term" value="F:thiamine pyrophosphate binding"/>
    <property type="evidence" value="ECO:0007669"/>
    <property type="project" value="UniProtKB-UniRule"/>
</dbReference>
<evidence type="ECO:0000256" key="5">
    <source>
        <dbReference type="ARBA" id="ARBA00022605"/>
    </source>
</evidence>
<dbReference type="UniPathway" id="UPA00047">
    <property type="reaction ID" value="UER00055"/>
</dbReference>
<evidence type="ECO:0000256" key="7">
    <source>
        <dbReference type="ARBA" id="ARBA00023304"/>
    </source>
</evidence>
<dbReference type="EMBL" id="VUMO01000007">
    <property type="protein sequence ID" value="MSS20082.1"/>
    <property type="molecule type" value="Genomic_DNA"/>
</dbReference>
<keyword evidence="7 9" id="KW-0100">Branched-chain amino acid biosynthesis</keyword>
<evidence type="ECO:0000313" key="13">
    <source>
        <dbReference type="EMBL" id="MSS20082.1"/>
    </source>
</evidence>
<evidence type="ECO:0000256" key="9">
    <source>
        <dbReference type="RuleBase" id="RU003591"/>
    </source>
</evidence>
<keyword evidence="14" id="KW-1185">Reference proteome</keyword>
<dbReference type="GO" id="GO:0005948">
    <property type="term" value="C:acetolactate synthase complex"/>
    <property type="evidence" value="ECO:0007669"/>
    <property type="project" value="TreeGrafter"/>
</dbReference>
<evidence type="ECO:0000259" key="11">
    <source>
        <dbReference type="Pfam" id="PF02775"/>
    </source>
</evidence>
<dbReference type="GO" id="GO:0000287">
    <property type="term" value="F:magnesium ion binding"/>
    <property type="evidence" value="ECO:0007669"/>
    <property type="project" value="UniProtKB-UniRule"/>
</dbReference>
<evidence type="ECO:0000256" key="2">
    <source>
        <dbReference type="ARBA" id="ARBA00005025"/>
    </source>
</evidence>
<organism evidence="13 14">
    <name type="scientific">Pseudoramibacter porci</name>
    <dbReference type="NCBI Taxonomy" id="2606631"/>
    <lineage>
        <taxon>Bacteria</taxon>
        <taxon>Bacillati</taxon>
        <taxon>Bacillota</taxon>
        <taxon>Clostridia</taxon>
        <taxon>Eubacteriales</taxon>
        <taxon>Eubacteriaceae</taxon>
        <taxon>Pseudoramibacter</taxon>
    </lineage>
</organism>
<name>A0A7X2NGE4_9FIRM</name>
<comment type="pathway">
    <text evidence="2 9">Amino-acid biosynthesis; L-valine biosynthesis; L-valine from pyruvate: step 1/4.</text>
</comment>
<evidence type="ECO:0000256" key="4">
    <source>
        <dbReference type="ARBA" id="ARBA00013145"/>
    </source>
</evidence>
<keyword evidence="6 9" id="KW-0786">Thiamine pyrophosphate</keyword>
<protein>
    <recommendedName>
        <fullName evidence="4 9">Acetolactate synthase</fullName>
        <ecNumber evidence="4 9">2.2.1.6</ecNumber>
    </recommendedName>
</protein>
<dbReference type="PANTHER" id="PTHR18968:SF13">
    <property type="entry name" value="ACETOLACTATE SYNTHASE CATALYTIC SUBUNIT, MITOCHONDRIAL"/>
    <property type="match status" value="1"/>
</dbReference>
<dbReference type="InterPro" id="IPR029061">
    <property type="entry name" value="THDP-binding"/>
</dbReference>
<feature type="domain" description="Thiamine pyrophosphate enzyme TPP-binding" evidence="11">
    <location>
        <begin position="386"/>
        <end position="538"/>
    </location>
</feature>
<dbReference type="Gene3D" id="3.40.50.1220">
    <property type="entry name" value="TPP-binding domain"/>
    <property type="match status" value="1"/>
</dbReference>
<keyword evidence="9" id="KW-0460">Magnesium</keyword>
<evidence type="ECO:0000256" key="6">
    <source>
        <dbReference type="ARBA" id="ARBA00023052"/>
    </source>
</evidence>
<dbReference type="NCBIfam" id="TIGR00118">
    <property type="entry name" value="acolac_lg"/>
    <property type="match status" value="1"/>
</dbReference>
<dbReference type="GO" id="GO:0009097">
    <property type="term" value="P:isoleucine biosynthetic process"/>
    <property type="evidence" value="ECO:0007669"/>
    <property type="project" value="UniProtKB-UniPathway"/>
</dbReference>
<dbReference type="GO" id="GO:0050660">
    <property type="term" value="F:flavin adenine dinucleotide binding"/>
    <property type="evidence" value="ECO:0007669"/>
    <property type="project" value="InterPro"/>
</dbReference>
<dbReference type="CDD" id="cd07035">
    <property type="entry name" value="TPP_PYR_POX_like"/>
    <property type="match status" value="1"/>
</dbReference>
<dbReference type="SUPFAM" id="SSF52467">
    <property type="entry name" value="DHS-like NAD/FAD-binding domain"/>
    <property type="match status" value="1"/>
</dbReference>
<dbReference type="Pfam" id="PF02776">
    <property type="entry name" value="TPP_enzyme_N"/>
    <property type="match status" value="1"/>
</dbReference>
<sequence length="547" mass="59506">MLASKLLFKCLEEEGVEMIFGYPGGALLPIYDAMIDSKIEHILVRNEQAAPHYANGYARETGKVGVCLATSGPGATNLITGIATAYLDSIPIVAITGQVNRDLIGTDAFQEADIFGATLPFVKHSYLVKNPKDIPRVVKEAFYIASTGRPGPVLIDIPRDVQMENLRHLPPRIKTLDIPGYKPTYEGHTGQIKRVLRKIKQSKRPMIYAGGGVTLSGARDELVRLAEAMQAPVVTSFMGIGAFPQDHPLYAGIWGSHGYPETDQIVKMADMALCVGARMSNRGTSTAVLNQKEMIHIDIDPAEIGKNVNDTNIPVVGDAKTVLSEILEHEIQAADPAWMKTVHEIAAEHDKHRDDDLDPSLGGVNPRNFFRWLSDTVADDTTLVADVGLNQVWAALHFQIRGDRKYLTSGGLGTMGYAIPAASGVCFGAGENPQTVIAVCGDGSFQMAMGELGVIAEHQLPLKLVVMNNGKLGMVRQQQHDNYGAKHHYSGTDINFNVPFVELAEVYGFKAYRATTDEAARQAMTEALKQPGPTLVECTVDPDFIRF</sequence>
<comment type="pathway">
    <text evidence="1 9">Amino-acid biosynthesis; L-isoleucine biosynthesis; L-isoleucine from 2-oxobutanoate: step 1/4.</text>
</comment>
<comment type="cofactor">
    <cofactor evidence="9">
        <name>Mg(2+)</name>
        <dbReference type="ChEBI" id="CHEBI:18420"/>
    </cofactor>
    <text evidence="9">Binds 1 Mg(2+) ion per subunit.</text>
</comment>
<dbReference type="InterPro" id="IPR012000">
    <property type="entry name" value="Thiamin_PyroP_enz_cen_dom"/>
</dbReference>
<dbReference type="RefSeq" id="WP_154576458.1">
    <property type="nucleotide sequence ID" value="NZ_VUMO01000007.1"/>
</dbReference>
<evidence type="ECO:0000259" key="12">
    <source>
        <dbReference type="Pfam" id="PF02776"/>
    </source>
</evidence>
<keyword evidence="9 13" id="KW-0808">Transferase</keyword>
<dbReference type="Pfam" id="PF02775">
    <property type="entry name" value="TPP_enzyme_C"/>
    <property type="match status" value="1"/>
</dbReference>
<feature type="domain" description="Thiamine pyrophosphate enzyme N-terminal TPP-binding" evidence="12">
    <location>
        <begin position="3"/>
        <end position="114"/>
    </location>
</feature>
<dbReference type="Proteomes" id="UP000461754">
    <property type="component" value="Unassembled WGS sequence"/>
</dbReference>
<dbReference type="InterPro" id="IPR012001">
    <property type="entry name" value="Thiamin_PyroP_enz_TPP-bd_dom"/>
</dbReference>
<gene>
    <name evidence="13" type="primary">ilvB</name>
    <name evidence="13" type="ORF">FYJ52_06685</name>
</gene>
<comment type="caution">
    <text evidence="13">The sequence shown here is derived from an EMBL/GenBank/DDBJ whole genome shotgun (WGS) entry which is preliminary data.</text>
</comment>
<comment type="catalytic activity">
    <reaction evidence="8 9">
        <text>2 pyruvate + H(+) = (2S)-2-acetolactate + CO2</text>
        <dbReference type="Rhea" id="RHEA:25249"/>
        <dbReference type="ChEBI" id="CHEBI:15361"/>
        <dbReference type="ChEBI" id="CHEBI:15378"/>
        <dbReference type="ChEBI" id="CHEBI:16526"/>
        <dbReference type="ChEBI" id="CHEBI:58476"/>
        <dbReference type="EC" id="2.2.1.6"/>
    </reaction>
</comment>